<dbReference type="EMBL" id="JAFCMP010000550">
    <property type="protein sequence ID" value="KAG5175377.1"/>
    <property type="molecule type" value="Genomic_DNA"/>
</dbReference>
<keyword evidence="1" id="KW-0175">Coiled coil</keyword>
<accession>A0A836C7X1</accession>
<gene>
    <name evidence="2" type="ORF">JKP88DRAFT_351497</name>
</gene>
<sequence length="186" mass="20489">MSEVWARLTQEEEELTRVRSEIADLKRALDASPFAPLTDQLSSQQAVQERLERLQARLPTLRKLAFKAELLLPVAVVWSELETSSQEEKFLKMKAWGQPLKLVASCPGEDIIFLQGKKGTAVDLTSTCHLLPTMRLKAVAFPLVSHGDRKPVMVDGFVSAITPSRRVALGVYHAATPTLSGGVVLD</sequence>
<evidence type="ECO:0000313" key="2">
    <source>
        <dbReference type="EMBL" id="KAG5175377.1"/>
    </source>
</evidence>
<feature type="coiled-coil region" evidence="1">
    <location>
        <begin position="8"/>
        <end position="64"/>
    </location>
</feature>
<organism evidence="2 3">
    <name type="scientific">Tribonema minus</name>
    <dbReference type="NCBI Taxonomy" id="303371"/>
    <lineage>
        <taxon>Eukaryota</taxon>
        <taxon>Sar</taxon>
        <taxon>Stramenopiles</taxon>
        <taxon>Ochrophyta</taxon>
        <taxon>PX clade</taxon>
        <taxon>Xanthophyceae</taxon>
        <taxon>Tribonematales</taxon>
        <taxon>Tribonemataceae</taxon>
        <taxon>Tribonema</taxon>
    </lineage>
</organism>
<protein>
    <submittedName>
        <fullName evidence="2">Uncharacterized protein</fullName>
    </submittedName>
</protein>
<reference evidence="2" key="1">
    <citation type="submission" date="2021-02" db="EMBL/GenBank/DDBJ databases">
        <title>First Annotated Genome of the Yellow-green Alga Tribonema minus.</title>
        <authorList>
            <person name="Mahan K.M."/>
        </authorList>
    </citation>
    <scope>NUCLEOTIDE SEQUENCE</scope>
    <source>
        <strain evidence="2">UTEX B ZZ1240</strain>
    </source>
</reference>
<name>A0A836C7X1_9STRA</name>
<comment type="caution">
    <text evidence="2">The sequence shown here is derived from an EMBL/GenBank/DDBJ whole genome shotgun (WGS) entry which is preliminary data.</text>
</comment>
<evidence type="ECO:0000313" key="3">
    <source>
        <dbReference type="Proteomes" id="UP000664859"/>
    </source>
</evidence>
<keyword evidence="3" id="KW-1185">Reference proteome</keyword>
<dbReference type="AlphaFoldDB" id="A0A836C7X1"/>
<evidence type="ECO:0000256" key="1">
    <source>
        <dbReference type="SAM" id="Coils"/>
    </source>
</evidence>
<feature type="non-terminal residue" evidence="2">
    <location>
        <position position="1"/>
    </location>
</feature>
<dbReference type="Proteomes" id="UP000664859">
    <property type="component" value="Unassembled WGS sequence"/>
</dbReference>
<proteinExistence type="predicted"/>